<organism evidence="3 4">
    <name type="scientific">Nonomuraea insulae</name>
    <dbReference type="NCBI Taxonomy" id="1616787"/>
    <lineage>
        <taxon>Bacteria</taxon>
        <taxon>Bacillati</taxon>
        <taxon>Actinomycetota</taxon>
        <taxon>Actinomycetes</taxon>
        <taxon>Streptosporangiales</taxon>
        <taxon>Streptosporangiaceae</taxon>
        <taxon>Nonomuraea</taxon>
    </lineage>
</organism>
<comment type="caution">
    <text evidence="3">The sequence shown here is derived from an EMBL/GenBank/DDBJ whole genome shotgun (WGS) entry which is preliminary data.</text>
</comment>
<dbReference type="Proteomes" id="UP001596058">
    <property type="component" value="Unassembled WGS sequence"/>
</dbReference>
<dbReference type="InterPro" id="IPR029045">
    <property type="entry name" value="ClpP/crotonase-like_dom_sf"/>
</dbReference>
<evidence type="ECO:0000313" key="3">
    <source>
        <dbReference type="EMBL" id="MFC5827337.1"/>
    </source>
</evidence>
<evidence type="ECO:0000256" key="2">
    <source>
        <dbReference type="RuleBase" id="RU003707"/>
    </source>
</evidence>
<sequence>MRTRITRNTDGDATLWLDRPAKRNAIDRSMLQHLSVAVGEIESDRSIRTLLVRGSDGYFSAGADIGDWADPSPSEAEEMSRLGTAVFDRLASLSVPTLAVIEGGALGGGLELALACDVRLAAPAALIGYPEARLGNLTSWGGLTRLVDAVGLAHTRSMFLTGTPVSGRRAYEIGLVHAAPADLEAAVSELVADLGAAEPTAVRTFKLLTAGLEARAPIEPVLAAFFSRSEASRERKQAFLDRRKVNR</sequence>
<dbReference type="InterPro" id="IPR018376">
    <property type="entry name" value="Enoyl-CoA_hyd/isom_CS"/>
</dbReference>
<keyword evidence="4" id="KW-1185">Reference proteome</keyword>
<reference evidence="4" key="1">
    <citation type="journal article" date="2019" name="Int. J. Syst. Evol. Microbiol.">
        <title>The Global Catalogue of Microorganisms (GCM) 10K type strain sequencing project: providing services to taxonomists for standard genome sequencing and annotation.</title>
        <authorList>
            <consortium name="The Broad Institute Genomics Platform"/>
            <consortium name="The Broad Institute Genome Sequencing Center for Infectious Disease"/>
            <person name="Wu L."/>
            <person name="Ma J."/>
        </authorList>
    </citation>
    <scope>NUCLEOTIDE SEQUENCE [LARGE SCALE GENOMIC DNA]</scope>
    <source>
        <strain evidence="4">CCUG 53903</strain>
    </source>
</reference>
<evidence type="ECO:0000256" key="1">
    <source>
        <dbReference type="ARBA" id="ARBA00005254"/>
    </source>
</evidence>
<comment type="similarity">
    <text evidence="1 2">Belongs to the enoyl-CoA hydratase/isomerase family.</text>
</comment>
<dbReference type="PANTHER" id="PTHR11941:SF54">
    <property type="entry name" value="ENOYL-COA HYDRATASE, MITOCHONDRIAL"/>
    <property type="match status" value="1"/>
</dbReference>
<name>A0ABW1CPQ4_9ACTN</name>
<accession>A0ABW1CPQ4</accession>
<dbReference type="CDD" id="cd06558">
    <property type="entry name" value="crotonase-like"/>
    <property type="match status" value="1"/>
</dbReference>
<evidence type="ECO:0000313" key="4">
    <source>
        <dbReference type="Proteomes" id="UP001596058"/>
    </source>
</evidence>
<dbReference type="Gene3D" id="3.90.226.10">
    <property type="entry name" value="2-enoyl-CoA Hydratase, Chain A, domain 1"/>
    <property type="match status" value="1"/>
</dbReference>
<dbReference type="SUPFAM" id="SSF52096">
    <property type="entry name" value="ClpP/crotonase"/>
    <property type="match status" value="1"/>
</dbReference>
<dbReference type="PANTHER" id="PTHR11941">
    <property type="entry name" value="ENOYL-COA HYDRATASE-RELATED"/>
    <property type="match status" value="1"/>
</dbReference>
<protein>
    <submittedName>
        <fullName evidence="3">Enoyl-CoA hydratase/isomerase family protein</fullName>
    </submittedName>
</protein>
<dbReference type="Pfam" id="PF00378">
    <property type="entry name" value="ECH_1"/>
    <property type="match status" value="1"/>
</dbReference>
<dbReference type="PROSITE" id="PS00166">
    <property type="entry name" value="ENOYL_COA_HYDRATASE"/>
    <property type="match status" value="1"/>
</dbReference>
<dbReference type="RefSeq" id="WP_379516845.1">
    <property type="nucleotide sequence ID" value="NZ_JBHSPA010000029.1"/>
</dbReference>
<gene>
    <name evidence="3" type="ORF">ACFPZ3_26030</name>
</gene>
<dbReference type="InterPro" id="IPR001753">
    <property type="entry name" value="Enoyl-CoA_hydra/iso"/>
</dbReference>
<dbReference type="EMBL" id="JBHSPA010000029">
    <property type="protein sequence ID" value="MFC5827337.1"/>
    <property type="molecule type" value="Genomic_DNA"/>
</dbReference>
<proteinExistence type="inferred from homology"/>